<organism evidence="2 3">
    <name type="scientific">Hebeloma cylindrosporum</name>
    <dbReference type="NCBI Taxonomy" id="76867"/>
    <lineage>
        <taxon>Eukaryota</taxon>
        <taxon>Fungi</taxon>
        <taxon>Dikarya</taxon>
        <taxon>Basidiomycota</taxon>
        <taxon>Agaricomycotina</taxon>
        <taxon>Agaricomycetes</taxon>
        <taxon>Agaricomycetidae</taxon>
        <taxon>Agaricales</taxon>
        <taxon>Agaricineae</taxon>
        <taxon>Hymenogastraceae</taxon>
        <taxon>Hebeloma</taxon>
    </lineage>
</organism>
<keyword evidence="1" id="KW-0472">Membrane</keyword>
<sequence length="190" mass="21389">MWEMACPLFDLFFQFFIWPVSAFKGSILTALLRSTFSRKAFMRDSFYVHSRGCVYFTEPPSFLDITYQAVRFCAFSCSTPSARSAHGTWIKYDFPGLELLIVSFSAITGLKLSFGGLGDFQRNMWICVAGSLSHTSHQSVFVGSFLVSPHTASLPNFFLTTFTSIFSGPFTRPEVQGWAVDHLFKCSSRV</sequence>
<dbReference type="Proteomes" id="UP000053424">
    <property type="component" value="Unassembled WGS sequence"/>
</dbReference>
<reference evidence="2 3" key="1">
    <citation type="submission" date="2014-04" db="EMBL/GenBank/DDBJ databases">
        <authorList>
            <consortium name="DOE Joint Genome Institute"/>
            <person name="Kuo A."/>
            <person name="Gay G."/>
            <person name="Dore J."/>
            <person name="Kohler A."/>
            <person name="Nagy L.G."/>
            <person name="Floudas D."/>
            <person name="Copeland A."/>
            <person name="Barry K.W."/>
            <person name="Cichocki N."/>
            <person name="Veneault-Fourrey C."/>
            <person name="LaButti K."/>
            <person name="Lindquist E.A."/>
            <person name="Lipzen A."/>
            <person name="Lundell T."/>
            <person name="Morin E."/>
            <person name="Murat C."/>
            <person name="Sun H."/>
            <person name="Tunlid A."/>
            <person name="Henrissat B."/>
            <person name="Grigoriev I.V."/>
            <person name="Hibbett D.S."/>
            <person name="Martin F."/>
            <person name="Nordberg H.P."/>
            <person name="Cantor M.N."/>
            <person name="Hua S.X."/>
        </authorList>
    </citation>
    <scope>NUCLEOTIDE SEQUENCE [LARGE SCALE GENOMIC DNA]</scope>
    <source>
        <strain evidence="3">h7</strain>
    </source>
</reference>
<evidence type="ECO:0000313" key="3">
    <source>
        <dbReference type="Proteomes" id="UP000053424"/>
    </source>
</evidence>
<keyword evidence="1" id="KW-1133">Transmembrane helix</keyword>
<gene>
    <name evidence="2" type="ORF">M413DRAFT_345551</name>
</gene>
<feature type="transmembrane region" description="Helical" evidence="1">
    <location>
        <begin position="12"/>
        <end position="32"/>
    </location>
</feature>
<dbReference type="AlphaFoldDB" id="A0A0C2Y771"/>
<reference evidence="3" key="2">
    <citation type="submission" date="2015-01" db="EMBL/GenBank/DDBJ databases">
        <title>Evolutionary Origins and Diversification of the Mycorrhizal Mutualists.</title>
        <authorList>
            <consortium name="DOE Joint Genome Institute"/>
            <consortium name="Mycorrhizal Genomics Consortium"/>
            <person name="Kohler A."/>
            <person name="Kuo A."/>
            <person name="Nagy L.G."/>
            <person name="Floudas D."/>
            <person name="Copeland A."/>
            <person name="Barry K.W."/>
            <person name="Cichocki N."/>
            <person name="Veneault-Fourrey C."/>
            <person name="LaButti K."/>
            <person name="Lindquist E.A."/>
            <person name="Lipzen A."/>
            <person name="Lundell T."/>
            <person name="Morin E."/>
            <person name="Murat C."/>
            <person name="Riley R."/>
            <person name="Ohm R."/>
            <person name="Sun H."/>
            <person name="Tunlid A."/>
            <person name="Henrissat B."/>
            <person name="Grigoriev I.V."/>
            <person name="Hibbett D.S."/>
            <person name="Martin F."/>
        </authorList>
    </citation>
    <scope>NUCLEOTIDE SEQUENCE [LARGE SCALE GENOMIC DNA]</scope>
    <source>
        <strain evidence="3">h7</strain>
    </source>
</reference>
<name>A0A0C2Y771_HEBCY</name>
<keyword evidence="3" id="KW-1185">Reference proteome</keyword>
<protein>
    <submittedName>
        <fullName evidence="2">Uncharacterized protein</fullName>
    </submittedName>
</protein>
<evidence type="ECO:0000256" key="1">
    <source>
        <dbReference type="SAM" id="Phobius"/>
    </source>
</evidence>
<evidence type="ECO:0000313" key="2">
    <source>
        <dbReference type="EMBL" id="KIM45673.1"/>
    </source>
</evidence>
<keyword evidence="1" id="KW-0812">Transmembrane</keyword>
<dbReference type="HOGENOM" id="CLU_1428160_0_0_1"/>
<dbReference type="EMBL" id="KN831772">
    <property type="protein sequence ID" value="KIM45673.1"/>
    <property type="molecule type" value="Genomic_DNA"/>
</dbReference>
<proteinExistence type="predicted"/>
<accession>A0A0C2Y771</accession>